<keyword evidence="5" id="KW-0460">Magnesium</keyword>
<dbReference type="SUPFAM" id="SSF48576">
    <property type="entry name" value="Terpenoid synthases"/>
    <property type="match status" value="1"/>
</dbReference>
<dbReference type="Gene3D" id="1.10.600.10">
    <property type="entry name" value="Farnesyl Diphosphate Synthase"/>
    <property type="match status" value="1"/>
</dbReference>
<evidence type="ECO:0000256" key="7">
    <source>
        <dbReference type="SAM" id="MobiDB-lite"/>
    </source>
</evidence>
<comment type="cofactor">
    <cofactor evidence="1">
        <name>Mg(2+)</name>
        <dbReference type="ChEBI" id="CHEBI:18420"/>
    </cofactor>
</comment>
<evidence type="ECO:0000256" key="6">
    <source>
        <dbReference type="RuleBase" id="RU004466"/>
    </source>
</evidence>
<dbReference type="SFLD" id="SFLDS00005">
    <property type="entry name" value="Isoprenoid_Synthase_Type_I"/>
    <property type="match status" value="1"/>
</dbReference>
<evidence type="ECO:0000256" key="2">
    <source>
        <dbReference type="ARBA" id="ARBA00006706"/>
    </source>
</evidence>
<dbReference type="RefSeq" id="WP_152370953.1">
    <property type="nucleotide sequence ID" value="NZ_BMSJ01000011.1"/>
</dbReference>
<dbReference type="Proteomes" id="UP000326029">
    <property type="component" value="Chromosome"/>
</dbReference>
<keyword evidence="9" id="KW-1185">Reference proteome</keyword>
<dbReference type="Pfam" id="PF00348">
    <property type="entry name" value="polyprenyl_synt"/>
    <property type="match status" value="1"/>
</dbReference>
<dbReference type="PANTHER" id="PTHR12001">
    <property type="entry name" value="GERANYLGERANYL PYROPHOSPHATE SYNTHASE"/>
    <property type="match status" value="1"/>
</dbReference>
<keyword evidence="3 6" id="KW-0808">Transferase</keyword>
<accession>A0ABX6BJ77</accession>
<dbReference type="InterPro" id="IPR000092">
    <property type="entry name" value="Polyprenyl_synt"/>
</dbReference>
<dbReference type="EMBL" id="CP023693">
    <property type="protein sequence ID" value="QEV35351.1"/>
    <property type="molecule type" value="Genomic_DNA"/>
</dbReference>
<name>A0ABX6BJ77_9ACTN</name>
<evidence type="ECO:0000256" key="4">
    <source>
        <dbReference type="ARBA" id="ARBA00022723"/>
    </source>
</evidence>
<dbReference type="PROSITE" id="PS00723">
    <property type="entry name" value="POLYPRENYL_SYNTHASE_1"/>
    <property type="match status" value="1"/>
</dbReference>
<proteinExistence type="inferred from homology"/>
<protein>
    <submittedName>
        <fullName evidence="8">Polyprenyl synthetase family protein</fullName>
    </submittedName>
</protein>
<reference evidence="8 9" key="1">
    <citation type="submission" date="2017-09" db="EMBL/GenBank/DDBJ databases">
        <authorList>
            <person name="Lee N."/>
            <person name="Cho B.-K."/>
        </authorList>
    </citation>
    <scope>NUCLEOTIDE SEQUENCE [LARGE SCALE GENOMIC DNA]</scope>
    <source>
        <strain evidence="8 9">ATCC 19740</strain>
    </source>
</reference>
<feature type="region of interest" description="Disordered" evidence="7">
    <location>
        <begin position="367"/>
        <end position="413"/>
    </location>
</feature>
<dbReference type="InterPro" id="IPR033749">
    <property type="entry name" value="Polyprenyl_synt_CS"/>
</dbReference>
<gene>
    <name evidence="8" type="ORF">CP977_26905</name>
</gene>
<comment type="similarity">
    <text evidence="2 6">Belongs to the FPP/GGPP synthase family.</text>
</comment>
<evidence type="ECO:0000256" key="3">
    <source>
        <dbReference type="ARBA" id="ARBA00022679"/>
    </source>
</evidence>
<feature type="compositionally biased region" description="Pro residues" evidence="7">
    <location>
        <begin position="373"/>
        <end position="405"/>
    </location>
</feature>
<dbReference type="PANTHER" id="PTHR12001:SF85">
    <property type="entry name" value="SHORT CHAIN ISOPRENYL DIPHOSPHATE SYNTHASE"/>
    <property type="match status" value="1"/>
</dbReference>
<dbReference type="CDD" id="cd00685">
    <property type="entry name" value="Trans_IPPS_HT"/>
    <property type="match status" value="1"/>
</dbReference>
<dbReference type="InterPro" id="IPR008949">
    <property type="entry name" value="Isoprenoid_synthase_dom_sf"/>
</dbReference>
<evidence type="ECO:0000313" key="8">
    <source>
        <dbReference type="EMBL" id="QEV35351.1"/>
    </source>
</evidence>
<keyword evidence="4" id="KW-0479">Metal-binding</keyword>
<sequence length="413" mass="42245">MRVPDPLQVDEGVPAAVEEHLAAVLRRRAADAADADPDFAADIADRVAAFALGGGRRLRAEFLWWAMRGSGGGACETPAALGVAAALELVQTCALIHDDVMDGSPLRRGRPSVHVQLDARFGTGERALPCGTFGGAAAVLAGDLALAWADDAFAEAVAGLPSAPRAAGVWRVMRTEMVAGQYLDLRAQVTGDASADRAARTAVLKTALYSMGHPLALGATLAGAPEGTVRALREAGRSAGLAFQLHDDVRGAFGDPAATGKPVGEDIREGKATYLLAVAGERCAELGDRAGLGLLERITGGARTTEEDVHRALDLLVSCGARDRVARRVEELCVRGAETVARAGLARDAADRIGELFGAACGLEAGTGRAAAPAPPAPEPGRTPASAPEPPGPPAPPVPAVPPTLPALIGEVR</sequence>
<dbReference type="GeneID" id="95457397"/>
<evidence type="ECO:0000313" key="9">
    <source>
        <dbReference type="Proteomes" id="UP000326029"/>
    </source>
</evidence>
<evidence type="ECO:0000256" key="1">
    <source>
        <dbReference type="ARBA" id="ARBA00001946"/>
    </source>
</evidence>
<evidence type="ECO:0000256" key="5">
    <source>
        <dbReference type="ARBA" id="ARBA00022842"/>
    </source>
</evidence>
<organism evidence="8 9">
    <name type="scientific">Streptomyces cinereoruber</name>
    <dbReference type="NCBI Taxonomy" id="67260"/>
    <lineage>
        <taxon>Bacteria</taxon>
        <taxon>Bacillati</taxon>
        <taxon>Actinomycetota</taxon>
        <taxon>Actinomycetes</taxon>
        <taxon>Kitasatosporales</taxon>
        <taxon>Streptomycetaceae</taxon>
        <taxon>Streptomyces</taxon>
    </lineage>
</organism>